<dbReference type="EMBL" id="LR134406">
    <property type="protein sequence ID" value="VEH69903.1"/>
    <property type="molecule type" value="Genomic_DNA"/>
</dbReference>
<dbReference type="GeneID" id="64406661"/>
<keyword evidence="5" id="KW-1185">Reference proteome</keyword>
<dbReference type="Pfam" id="PF13829">
    <property type="entry name" value="DUF4191"/>
    <property type="match status" value="1"/>
</dbReference>
<dbReference type="Proteomes" id="UP000677180">
    <property type="component" value="Chromosome"/>
</dbReference>
<feature type="transmembrane region" description="Helical" evidence="2">
    <location>
        <begin position="87"/>
        <end position="106"/>
    </location>
</feature>
<feature type="region of interest" description="Disordered" evidence="1">
    <location>
        <begin position="241"/>
        <end position="267"/>
    </location>
</feature>
<dbReference type="OMA" id="GDLMSNM"/>
<dbReference type="OrthoDB" id="8479889at2"/>
<protein>
    <submittedName>
        <fullName evidence="3">DUF4191 domain-containing protein</fullName>
    </submittedName>
</protein>
<keyword evidence="2" id="KW-0812">Transmembrane</keyword>
<dbReference type="RefSeq" id="WP_041696350.1">
    <property type="nucleotide sequence ID" value="NZ_CAURRE010000018.1"/>
</dbReference>
<keyword evidence="2" id="KW-0472">Membrane</keyword>
<reference evidence="4 5" key="1">
    <citation type="submission" date="2018-12" db="EMBL/GenBank/DDBJ databases">
        <authorList>
            <consortium name="Pathogen Informatics"/>
        </authorList>
    </citation>
    <scope>NUCLEOTIDE SEQUENCE [LARGE SCALE GENOMIC DNA]</scope>
    <source>
        <strain evidence="4 5">NCTC12967</strain>
    </source>
</reference>
<organism evidence="4 5">
    <name type="scientific">Arachnia propionica</name>
    <dbReference type="NCBI Taxonomy" id="1750"/>
    <lineage>
        <taxon>Bacteria</taxon>
        <taxon>Bacillati</taxon>
        <taxon>Actinomycetota</taxon>
        <taxon>Actinomycetes</taxon>
        <taxon>Propionibacteriales</taxon>
        <taxon>Propionibacteriaceae</taxon>
        <taxon>Arachnia</taxon>
    </lineage>
</organism>
<gene>
    <name evidence="3" type="ORF">J5A53_09640</name>
    <name evidence="4" type="ORF">NCTC12967_01183</name>
</gene>
<keyword evidence="2" id="KW-1133">Transmembrane helix</keyword>
<evidence type="ECO:0000313" key="5">
    <source>
        <dbReference type="Proteomes" id="UP000273044"/>
    </source>
</evidence>
<evidence type="ECO:0000313" key="4">
    <source>
        <dbReference type="EMBL" id="VEH69903.1"/>
    </source>
</evidence>
<reference evidence="3" key="2">
    <citation type="submission" date="2021-03" db="EMBL/GenBank/DDBJ databases">
        <title>Human Oral Microbial Genomes.</title>
        <authorList>
            <person name="Johnston C.D."/>
            <person name="Chen T."/>
            <person name="Dewhirst F.E."/>
        </authorList>
    </citation>
    <scope>NUCLEOTIDE SEQUENCE</scope>
    <source>
        <strain evidence="3">F0714</strain>
    </source>
</reference>
<feature type="region of interest" description="Disordered" evidence="1">
    <location>
        <begin position="1"/>
        <end position="39"/>
    </location>
</feature>
<feature type="compositionally biased region" description="Basic and acidic residues" evidence="1">
    <location>
        <begin position="1"/>
        <end position="28"/>
    </location>
</feature>
<dbReference type="EMBL" id="CP072385">
    <property type="protein sequence ID" value="QUC10073.1"/>
    <property type="molecule type" value="Genomic_DNA"/>
</dbReference>
<dbReference type="InterPro" id="IPR025445">
    <property type="entry name" value="DUF4191"/>
</dbReference>
<accession>A0A3N4CUY6</accession>
<dbReference type="Proteomes" id="UP000273044">
    <property type="component" value="Chromosome"/>
</dbReference>
<evidence type="ECO:0000256" key="1">
    <source>
        <dbReference type="SAM" id="MobiDB-lite"/>
    </source>
</evidence>
<proteinExistence type="predicted"/>
<evidence type="ECO:0000313" key="3">
    <source>
        <dbReference type="EMBL" id="QUC10073.1"/>
    </source>
</evidence>
<dbReference type="AlphaFoldDB" id="A0A3N4CUY6"/>
<evidence type="ECO:0000256" key="2">
    <source>
        <dbReference type="SAM" id="Phobius"/>
    </source>
</evidence>
<name>A0A3N4CUY6_9ACTN</name>
<sequence length="267" mass="29410">MARSERAQELAQRQKEQKQRQKEKARAEKLRRKNSNNPADWGQIRQIKESYKLTKQQDPMLPWILLTAGLVPFVLILVLGFVLHSPIMWGVLGLATGLLVALLVFTRRVKRAAFSRYEGQAGSAELALNMLGKKWKHTIAVAVTRNRDSANVVHRAVGPGGLVLIGEGDPKGLKTLLASEKKKHEQVAYGVNVVTFVVGRGGGQVPLDRLADEIKKLPKALSASKITEVEDRLRALDAMRPKLPMPKGPMPTGKGGMKGARQALRGR</sequence>
<feature type="transmembrane region" description="Helical" evidence="2">
    <location>
        <begin position="60"/>
        <end position="81"/>
    </location>
</feature>